<dbReference type="GO" id="GO:0030250">
    <property type="term" value="F:guanylate cyclase activator activity"/>
    <property type="evidence" value="ECO:0007669"/>
    <property type="project" value="InterPro"/>
</dbReference>
<dbReference type="PRINTS" id="PR00774">
    <property type="entry name" value="GUANYLIN"/>
</dbReference>
<dbReference type="Gene3D" id="3.90.1450.10">
    <property type="entry name" value="Guanylin"/>
    <property type="match status" value="1"/>
</dbReference>
<dbReference type="Proteomes" id="UP000694726">
    <property type="component" value="Unplaced"/>
</dbReference>
<evidence type="ECO:0000256" key="1">
    <source>
        <dbReference type="ARBA" id="ARBA00004613"/>
    </source>
</evidence>
<dbReference type="SUPFAM" id="SSF89890">
    <property type="entry name" value="Proguanylin"/>
    <property type="match status" value="1"/>
</dbReference>
<comment type="function">
    <text evidence="6">Endogenous activator of intestinal guanylate cyclase. It stimulates this enzyme through the same receptor binding region as the heat-stable enterotoxins.</text>
</comment>
<comment type="subcellular location">
    <subcellularLocation>
        <location evidence="1">Secreted</location>
    </subcellularLocation>
</comment>
<evidence type="ECO:0000313" key="10">
    <source>
        <dbReference type="Proteomes" id="UP000694570"/>
    </source>
</evidence>
<evidence type="ECO:0000313" key="9">
    <source>
        <dbReference type="Ensembl" id="ENSSSCP00030043096.1"/>
    </source>
</evidence>
<proteinExistence type="inferred from homology"/>
<dbReference type="InterPro" id="IPR036382">
    <property type="entry name" value="Guanylin_sf"/>
</dbReference>
<gene>
    <name evidence="9" type="primary">GUCA2A</name>
</gene>
<dbReference type="Proteomes" id="UP000694722">
    <property type="component" value="Unplaced"/>
</dbReference>
<keyword evidence="4" id="KW-0732">Signal</keyword>
<dbReference type="Ensembl" id="ENSSSCT00050034431.1">
    <property type="protein sequence ID" value="ENSSSCP00050014326.1"/>
    <property type="gene ID" value="ENSSSCG00050025565.1"/>
</dbReference>
<evidence type="ECO:0000256" key="7">
    <source>
        <dbReference type="ARBA" id="ARBA00041143"/>
    </source>
</evidence>
<sequence length="150" mass="16172">MRCGQRPLSYSVTPPALKVPLPSPAARPGHSSLPGAAAMNTFLFPTLCLLGVWAALAGGVTVKDGEFSFSLESVKKLKDLQELQKPRNPRNLDGPIIPVLCNSPKFPEELKPICQKPNAEEILERLETIAQALPPSELPVLPKIHSPTHG</sequence>
<dbReference type="Ensembl" id="ENSSSCT00015019395.1">
    <property type="protein sequence ID" value="ENSSSCP00015007584.1"/>
    <property type="gene ID" value="ENSSSCG00015014669.1"/>
</dbReference>
<organism evidence="9 10">
    <name type="scientific">Sus scrofa</name>
    <name type="common">Pig</name>
    <dbReference type="NCBI Taxonomy" id="9823"/>
    <lineage>
        <taxon>Eukaryota</taxon>
        <taxon>Metazoa</taxon>
        <taxon>Chordata</taxon>
        <taxon>Craniata</taxon>
        <taxon>Vertebrata</taxon>
        <taxon>Euteleostomi</taxon>
        <taxon>Mammalia</taxon>
        <taxon>Eutheria</taxon>
        <taxon>Laurasiatheria</taxon>
        <taxon>Artiodactyla</taxon>
        <taxon>Suina</taxon>
        <taxon>Suidae</taxon>
        <taxon>Sus</taxon>
    </lineage>
</organism>
<dbReference type="AlphaFoldDB" id="A0A8D0XV60"/>
<comment type="similarity">
    <text evidence="2">Belongs to the guanylin family.</text>
</comment>
<dbReference type="GO" id="GO:0005576">
    <property type="term" value="C:extracellular region"/>
    <property type="evidence" value="ECO:0007669"/>
    <property type="project" value="UniProtKB-SubCell"/>
</dbReference>
<dbReference type="Proteomes" id="UP000694720">
    <property type="component" value="Unplaced"/>
</dbReference>
<reference evidence="9" key="1">
    <citation type="submission" date="2025-05" db="UniProtKB">
        <authorList>
            <consortium name="Ensembl"/>
        </authorList>
    </citation>
    <scope>IDENTIFICATION</scope>
</reference>
<dbReference type="PANTHER" id="PTHR11318:SF3">
    <property type="entry name" value="GUANYLIN"/>
    <property type="match status" value="1"/>
</dbReference>
<dbReference type="Ensembl" id="ENSSSCT00035097711.1">
    <property type="protein sequence ID" value="ENSSSCP00035041240.1"/>
    <property type="gene ID" value="ENSSSCG00035072218.1"/>
</dbReference>
<protein>
    <recommendedName>
        <fullName evidence="7">Guanylin</fullName>
    </recommendedName>
    <alternativeName>
        <fullName evidence="8">Guanylate cyclase activator 2A</fullName>
    </alternativeName>
</protein>
<evidence type="ECO:0000256" key="5">
    <source>
        <dbReference type="ARBA" id="ARBA00023157"/>
    </source>
</evidence>
<evidence type="ECO:0000256" key="4">
    <source>
        <dbReference type="ARBA" id="ARBA00022729"/>
    </source>
</evidence>
<dbReference type="Ensembl" id="ENSSSCT00030093583.1">
    <property type="protein sequence ID" value="ENSSSCP00030043096.1"/>
    <property type="gene ID" value="ENSSSCG00030066937.1"/>
</dbReference>
<keyword evidence="3" id="KW-0964">Secreted</keyword>
<evidence type="ECO:0000256" key="8">
    <source>
        <dbReference type="ARBA" id="ARBA00042142"/>
    </source>
</evidence>
<accession>A0A8D0XV60</accession>
<dbReference type="Proteomes" id="UP000694571">
    <property type="component" value="Unplaced"/>
</dbReference>
<dbReference type="InterPro" id="IPR000879">
    <property type="entry name" value="Guanylin"/>
</dbReference>
<dbReference type="Pfam" id="PF02058">
    <property type="entry name" value="Guanylin"/>
    <property type="match status" value="1"/>
</dbReference>
<keyword evidence="5" id="KW-1015">Disulfide bond</keyword>
<evidence type="ECO:0000256" key="2">
    <source>
        <dbReference type="ARBA" id="ARBA00009883"/>
    </source>
</evidence>
<dbReference type="Ensembl" id="ENSSSCT00040008202.1">
    <property type="protein sequence ID" value="ENSSSCP00040003220.1"/>
    <property type="gene ID" value="ENSSSCG00040006232.1"/>
</dbReference>
<name>A0A8D0XV60_PIG</name>
<evidence type="ECO:0000256" key="6">
    <source>
        <dbReference type="ARBA" id="ARBA00037392"/>
    </source>
</evidence>
<dbReference type="Proteomes" id="UP000694570">
    <property type="component" value="Unplaced"/>
</dbReference>
<dbReference type="PANTHER" id="PTHR11318">
    <property type="entry name" value="GUANYLIN FAMILY MEMBER"/>
    <property type="match status" value="1"/>
</dbReference>
<evidence type="ECO:0000256" key="3">
    <source>
        <dbReference type="ARBA" id="ARBA00022525"/>
    </source>
</evidence>